<dbReference type="PATRIC" id="fig|442562.3.peg.355"/>
<dbReference type="STRING" id="442562.Rumeso_00356"/>
<evidence type="ECO:0000256" key="9">
    <source>
        <dbReference type="ARBA" id="ARBA00022909"/>
    </source>
</evidence>
<name>A0A017HW99_9RHOB</name>
<dbReference type="NCBIfam" id="TIGR01498">
    <property type="entry name" value="folK"/>
    <property type="match status" value="1"/>
</dbReference>
<comment type="pathway">
    <text evidence="1">Cofactor biosynthesis; tetrahydrofolate biosynthesis; 2-amino-4-hydroxy-6-hydroxymethyl-7,8-dihydropteridine diphosphate from 7,8-dihydroneopterin triphosphate: step 4/4.</text>
</comment>
<evidence type="ECO:0000256" key="2">
    <source>
        <dbReference type="ARBA" id="ARBA00005810"/>
    </source>
</evidence>
<dbReference type="CDD" id="cd00483">
    <property type="entry name" value="HPPK"/>
    <property type="match status" value="1"/>
</dbReference>
<evidence type="ECO:0000256" key="7">
    <source>
        <dbReference type="ARBA" id="ARBA00022777"/>
    </source>
</evidence>
<gene>
    <name evidence="14" type="ORF">Rumeso_00356</name>
</gene>
<dbReference type="AlphaFoldDB" id="A0A017HW99"/>
<dbReference type="InterPro" id="IPR000550">
    <property type="entry name" value="Hppk"/>
</dbReference>
<accession>A0A017HW99</accession>
<dbReference type="Proteomes" id="UP000019666">
    <property type="component" value="Unassembled WGS sequence"/>
</dbReference>
<feature type="domain" description="7,8-dihydro-6-hydroxymethylpterin-pyrophosphokinase" evidence="13">
    <location>
        <begin position="92"/>
        <end position="103"/>
    </location>
</feature>
<dbReference type="EMBL" id="AOSK01000018">
    <property type="protein sequence ID" value="EYD78019.1"/>
    <property type="molecule type" value="Genomic_DNA"/>
</dbReference>
<sequence>MGDATVALVALGSNLASPRGTPAETVAAALELLSGLGQGLTSSLLWKSPSWPPGGPDYVNAAAAIETTLPPEALLDRLHGIEATFGRTREARWGPRVLDLDLLAWGDAVRPDAATQEAWRGLDSERQGREAPDRLILPHPRMQDRGFVLMPLAEVAPDWRHPLIGRSVREMLEALPPEAREGIAPLSAG</sequence>
<dbReference type="RefSeq" id="WP_037280357.1">
    <property type="nucleotide sequence ID" value="NZ_KK088572.1"/>
</dbReference>
<dbReference type="OrthoDB" id="9808041at2"/>
<keyword evidence="15" id="KW-1185">Reference proteome</keyword>
<reference evidence="14 15" key="1">
    <citation type="submission" date="2013-02" db="EMBL/GenBank/DDBJ databases">
        <authorList>
            <person name="Fiebig A."/>
            <person name="Goeker M."/>
            <person name="Klenk H.-P.P."/>
        </authorList>
    </citation>
    <scope>NUCLEOTIDE SEQUENCE [LARGE SCALE GENOMIC DNA]</scope>
    <source>
        <strain evidence="14 15">DSM 19309</strain>
    </source>
</reference>
<organism evidence="14 15">
    <name type="scientific">Rubellimicrobium mesophilum DSM 19309</name>
    <dbReference type="NCBI Taxonomy" id="442562"/>
    <lineage>
        <taxon>Bacteria</taxon>
        <taxon>Pseudomonadati</taxon>
        <taxon>Pseudomonadota</taxon>
        <taxon>Alphaproteobacteria</taxon>
        <taxon>Rhodobacterales</taxon>
        <taxon>Roseobacteraceae</taxon>
        <taxon>Rubellimicrobium</taxon>
    </lineage>
</organism>
<evidence type="ECO:0000256" key="4">
    <source>
        <dbReference type="ARBA" id="ARBA00016218"/>
    </source>
</evidence>
<keyword evidence="8" id="KW-0067">ATP-binding</keyword>
<dbReference type="InterPro" id="IPR035907">
    <property type="entry name" value="Hppk_sf"/>
</dbReference>
<evidence type="ECO:0000256" key="1">
    <source>
        <dbReference type="ARBA" id="ARBA00005051"/>
    </source>
</evidence>
<comment type="function">
    <text evidence="10">Catalyzes the transfer of pyrophosphate from adenosine triphosphate (ATP) to 6-hydroxymethyl-7,8-dihydropterin, an enzymatic step in folate biosynthesis pathway.</text>
</comment>
<evidence type="ECO:0000256" key="8">
    <source>
        <dbReference type="ARBA" id="ARBA00022840"/>
    </source>
</evidence>
<dbReference type="PANTHER" id="PTHR43071:SF1">
    <property type="entry name" value="2-AMINO-4-HYDROXY-6-HYDROXYMETHYLDIHYDROPTERIDINE PYROPHOSPHOKINASE"/>
    <property type="match status" value="1"/>
</dbReference>
<keyword evidence="7 14" id="KW-0418">Kinase</keyword>
<dbReference type="HOGENOM" id="CLU_097916_3_2_5"/>
<keyword evidence="5 14" id="KW-0808">Transferase</keyword>
<evidence type="ECO:0000256" key="5">
    <source>
        <dbReference type="ARBA" id="ARBA00022679"/>
    </source>
</evidence>
<dbReference type="Gene3D" id="3.30.70.560">
    <property type="entry name" value="7,8-Dihydro-6-hydroxymethylpterin-pyrophosphokinase HPPK"/>
    <property type="match status" value="1"/>
</dbReference>
<dbReference type="UniPathway" id="UPA00077">
    <property type="reaction ID" value="UER00155"/>
</dbReference>
<dbReference type="GO" id="GO:0003848">
    <property type="term" value="F:2-amino-4-hydroxy-6-hydroxymethyldihydropteridine diphosphokinase activity"/>
    <property type="evidence" value="ECO:0007669"/>
    <property type="project" value="UniProtKB-EC"/>
</dbReference>
<dbReference type="GO" id="GO:0046654">
    <property type="term" value="P:tetrahydrofolate biosynthetic process"/>
    <property type="evidence" value="ECO:0007669"/>
    <property type="project" value="UniProtKB-UniPathway"/>
</dbReference>
<dbReference type="SUPFAM" id="SSF55083">
    <property type="entry name" value="6-hydroxymethyl-7,8-dihydropterin pyrophosphokinase, HPPK"/>
    <property type="match status" value="1"/>
</dbReference>
<dbReference type="GO" id="GO:0046656">
    <property type="term" value="P:folic acid biosynthetic process"/>
    <property type="evidence" value="ECO:0007669"/>
    <property type="project" value="UniProtKB-KW"/>
</dbReference>
<dbReference type="GO" id="GO:0016301">
    <property type="term" value="F:kinase activity"/>
    <property type="evidence" value="ECO:0007669"/>
    <property type="project" value="UniProtKB-KW"/>
</dbReference>
<evidence type="ECO:0000256" key="10">
    <source>
        <dbReference type="ARBA" id="ARBA00029409"/>
    </source>
</evidence>
<evidence type="ECO:0000259" key="13">
    <source>
        <dbReference type="PROSITE" id="PS00794"/>
    </source>
</evidence>
<comment type="similarity">
    <text evidence="2">Belongs to the HPPK family.</text>
</comment>
<evidence type="ECO:0000256" key="6">
    <source>
        <dbReference type="ARBA" id="ARBA00022741"/>
    </source>
</evidence>
<dbReference type="PROSITE" id="PS00794">
    <property type="entry name" value="HPPK"/>
    <property type="match status" value="1"/>
</dbReference>
<proteinExistence type="inferred from homology"/>
<evidence type="ECO:0000313" key="14">
    <source>
        <dbReference type="EMBL" id="EYD78019.1"/>
    </source>
</evidence>
<keyword evidence="6" id="KW-0547">Nucleotide-binding</keyword>
<dbReference type="PANTHER" id="PTHR43071">
    <property type="entry name" value="2-AMINO-4-HYDROXY-6-HYDROXYMETHYLDIHYDROPTERIDINE PYROPHOSPHOKINASE"/>
    <property type="match status" value="1"/>
</dbReference>
<evidence type="ECO:0000256" key="11">
    <source>
        <dbReference type="ARBA" id="ARBA00029766"/>
    </source>
</evidence>
<keyword evidence="9" id="KW-0289">Folate biosynthesis</keyword>
<comment type="caution">
    <text evidence="14">The sequence shown here is derived from an EMBL/GenBank/DDBJ whole genome shotgun (WGS) entry which is preliminary data.</text>
</comment>
<evidence type="ECO:0000256" key="3">
    <source>
        <dbReference type="ARBA" id="ARBA00013253"/>
    </source>
</evidence>
<dbReference type="EC" id="2.7.6.3" evidence="3"/>
<dbReference type="Pfam" id="PF01288">
    <property type="entry name" value="HPPK"/>
    <property type="match status" value="1"/>
</dbReference>
<evidence type="ECO:0000256" key="12">
    <source>
        <dbReference type="ARBA" id="ARBA00033413"/>
    </source>
</evidence>
<dbReference type="GO" id="GO:0005524">
    <property type="term" value="F:ATP binding"/>
    <property type="evidence" value="ECO:0007669"/>
    <property type="project" value="UniProtKB-KW"/>
</dbReference>
<evidence type="ECO:0000313" key="15">
    <source>
        <dbReference type="Proteomes" id="UP000019666"/>
    </source>
</evidence>
<protein>
    <recommendedName>
        <fullName evidence="4">2-amino-4-hydroxy-6-hydroxymethyldihydropteridine pyrophosphokinase</fullName>
        <ecNumber evidence="3">2.7.6.3</ecNumber>
    </recommendedName>
    <alternativeName>
        <fullName evidence="11">6-hydroxymethyl-7,8-dihydropterin pyrophosphokinase</fullName>
    </alternativeName>
    <alternativeName>
        <fullName evidence="12">7,8-dihydro-6-hydroxymethylpterin-pyrophosphokinase</fullName>
    </alternativeName>
</protein>